<dbReference type="EMBL" id="ASRX01000048">
    <property type="protein sequence ID" value="EYF03354.1"/>
    <property type="molecule type" value="Genomic_DNA"/>
</dbReference>
<dbReference type="AlphaFoldDB" id="A0A017T256"/>
<name>A0A017T256_9BACT</name>
<dbReference type="InterPro" id="IPR002060">
    <property type="entry name" value="Squ/phyt_synthse"/>
</dbReference>
<comment type="caution">
    <text evidence="1">The sequence shown here is derived from an EMBL/GenBank/DDBJ whole genome shotgun (WGS) entry which is preliminary data.</text>
</comment>
<protein>
    <submittedName>
        <fullName evidence="1">Putative geranylgeranyl-diphosphate geranylgeranyltransferase</fullName>
    </submittedName>
</protein>
<dbReference type="GO" id="GO:0016740">
    <property type="term" value="F:transferase activity"/>
    <property type="evidence" value="ECO:0007669"/>
    <property type="project" value="UniProtKB-KW"/>
</dbReference>
<dbReference type="InterPro" id="IPR008949">
    <property type="entry name" value="Isoprenoid_synthase_dom_sf"/>
</dbReference>
<dbReference type="Gene3D" id="1.10.600.10">
    <property type="entry name" value="Farnesyl Diphosphate Synthase"/>
    <property type="match status" value="1"/>
</dbReference>
<dbReference type="RefSeq" id="WP_044246331.1">
    <property type="nucleotide sequence ID" value="NZ_ASRX01000048.1"/>
</dbReference>
<dbReference type="SUPFAM" id="SSF48576">
    <property type="entry name" value="Terpenoid synthases"/>
    <property type="match status" value="1"/>
</dbReference>
<reference evidence="1 2" key="1">
    <citation type="submission" date="2013-05" db="EMBL/GenBank/DDBJ databases">
        <title>Genome assembly of Chondromyces apiculatus DSM 436.</title>
        <authorList>
            <person name="Sharma G."/>
            <person name="Khatri I."/>
            <person name="Kaur C."/>
            <person name="Mayilraj S."/>
            <person name="Subramanian S."/>
        </authorList>
    </citation>
    <scope>NUCLEOTIDE SEQUENCE [LARGE SCALE GENOMIC DNA]</scope>
    <source>
        <strain evidence="1 2">DSM 436</strain>
    </source>
</reference>
<dbReference type="STRING" id="1192034.CAP_5686"/>
<sequence>MDRGRKAADDVAVLFGSSRFRALADDTLKDEDNAAWVLDLPENARQAWLSRIHWIRLVDRLAENERFEPESRRFRHFLEAWQRLRQGGAVDPSDPFARELTSLRSAWLTPGSEAPGAPASHFAPRVVAAWDAYLKALEDYHTPEMRLQTLREHDTMLYRLSGRIFQLVPFLTDTHWEAAGEFGRLDQFFNNLRDLQEDAEHGICYLPTDVLRRFGVTHEEVLSGRCASGAPYRALMRYWLNEHLPTLRARALPFLEAEGLDPSLQIMRTWSLRRHARIERVLRAVDLDYRRFPSRYWAEVRHDLLVSRARTMTTQF</sequence>
<gene>
    <name evidence="1" type="ORF">CAP_5686</name>
</gene>
<accession>A0A017T256</accession>
<evidence type="ECO:0000313" key="2">
    <source>
        <dbReference type="Proteomes" id="UP000019678"/>
    </source>
</evidence>
<dbReference type="Proteomes" id="UP000019678">
    <property type="component" value="Unassembled WGS sequence"/>
</dbReference>
<keyword evidence="1" id="KW-0808">Transferase</keyword>
<dbReference type="eggNOG" id="COG1562">
    <property type="taxonomic scope" value="Bacteria"/>
</dbReference>
<proteinExistence type="predicted"/>
<organism evidence="1 2">
    <name type="scientific">Chondromyces apiculatus DSM 436</name>
    <dbReference type="NCBI Taxonomy" id="1192034"/>
    <lineage>
        <taxon>Bacteria</taxon>
        <taxon>Pseudomonadati</taxon>
        <taxon>Myxococcota</taxon>
        <taxon>Polyangia</taxon>
        <taxon>Polyangiales</taxon>
        <taxon>Polyangiaceae</taxon>
        <taxon>Chondromyces</taxon>
    </lineage>
</organism>
<dbReference type="Pfam" id="PF00494">
    <property type="entry name" value="SQS_PSY"/>
    <property type="match status" value="1"/>
</dbReference>
<evidence type="ECO:0000313" key="1">
    <source>
        <dbReference type="EMBL" id="EYF03354.1"/>
    </source>
</evidence>
<keyword evidence="2" id="KW-1185">Reference proteome</keyword>